<dbReference type="GO" id="GO:0003743">
    <property type="term" value="F:translation initiation factor activity"/>
    <property type="evidence" value="ECO:0007669"/>
    <property type="project" value="UniProtKB-KW"/>
</dbReference>
<feature type="compositionally biased region" description="Polar residues" evidence="1">
    <location>
        <begin position="40"/>
        <end position="50"/>
    </location>
</feature>
<keyword evidence="2" id="KW-0648">Protein biosynthesis</keyword>
<dbReference type="EMBL" id="AP014809">
    <property type="protein sequence ID" value="BAU91482.1"/>
    <property type="molecule type" value="Genomic_DNA"/>
</dbReference>
<reference evidence="2 3" key="1">
    <citation type="journal article" date="2016" name="Genome Announc.">
        <title>Complete Genome Sequence of Methylobacterium populi P-1M, Isolated from Pink-Pigmented Household Biofilm.</title>
        <authorList>
            <person name="Morohoshi T."/>
            <person name="Ikeda T."/>
        </authorList>
    </citation>
    <scope>NUCLEOTIDE SEQUENCE [LARGE SCALE GENOMIC DNA]</scope>
    <source>
        <strain evidence="2 3">P-1M</strain>
    </source>
</reference>
<dbReference type="Proteomes" id="UP000218288">
    <property type="component" value="Chromosome"/>
</dbReference>
<organism evidence="2 3">
    <name type="scientific">Methylorubrum populi</name>
    <dbReference type="NCBI Taxonomy" id="223967"/>
    <lineage>
        <taxon>Bacteria</taxon>
        <taxon>Pseudomonadati</taxon>
        <taxon>Pseudomonadota</taxon>
        <taxon>Alphaproteobacteria</taxon>
        <taxon>Hyphomicrobiales</taxon>
        <taxon>Methylobacteriaceae</taxon>
        <taxon>Methylorubrum</taxon>
    </lineage>
</organism>
<dbReference type="Pfam" id="PF11272">
    <property type="entry name" value="DUF3072"/>
    <property type="match status" value="1"/>
</dbReference>
<dbReference type="InterPro" id="IPR021425">
    <property type="entry name" value="DUF3072"/>
</dbReference>
<proteinExistence type="predicted"/>
<evidence type="ECO:0000313" key="3">
    <source>
        <dbReference type="Proteomes" id="UP000218288"/>
    </source>
</evidence>
<keyword evidence="2" id="KW-0396">Initiation factor</keyword>
<dbReference type="AlphaFoldDB" id="A0A169R4K9"/>
<sequence>MNEMGMPMTGKTTKDQAAAENPKSDPTDESNRIKDPDEWTTGSEPMTGAQASYLKTLSEQAKAPDAYEADLDKAEASKRIDALRKETGKD</sequence>
<feature type="compositionally biased region" description="Basic and acidic residues" evidence="1">
    <location>
        <begin position="22"/>
        <end position="37"/>
    </location>
</feature>
<protein>
    <submittedName>
        <fullName evidence="2">Translation initiation factor 2</fullName>
    </submittedName>
</protein>
<feature type="region of interest" description="Disordered" evidence="1">
    <location>
        <begin position="1"/>
        <end position="50"/>
    </location>
</feature>
<dbReference type="RefSeq" id="WP_173807915.1">
    <property type="nucleotide sequence ID" value="NZ_AP014809.1"/>
</dbReference>
<gene>
    <name evidence="2" type="ORF">MPPM_2877</name>
</gene>
<accession>A0A169R4K9</accession>
<evidence type="ECO:0000256" key="1">
    <source>
        <dbReference type="SAM" id="MobiDB-lite"/>
    </source>
</evidence>
<evidence type="ECO:0000313" key="2">
    <source>
        <dbReference type="EMBL" id="BAU91482.1"/>
    </source>
</evidence>
<name>A0A169R4K9_9HYPH</name>